<comment type="similarity">
    <text evidence="2">Belongs to the CND3 (condensin subunit 3) family.</text>
</comment>
<name>A0AAV8V9Q2_9CUCU</name>
<dbReference type="Gene3D" id="1.25.10.10">
    <property type="entry name" value="Leucine-rich Repeat Variant"/>
    <property type="match status" value="1"/>
</dbReference>
<dbReference type="GO" id="GO:0000793">
    <property type="term" value="C:condensed chromosome"/>
    <property type="evidence" value="ECO:0007669"/>
    <property type="project" value="TreeGrafter"/>
</dbReference>
<accession>A0AAV8V9Q2</accession>
<evidence type="ECO:0000256" key="6">
    <source>
        <dbReference type="ARBA" id="ARBA00023067"/>
    </source>
</evidence>
<dbReference type="PANTHER" id="PTHR14418">
    <property type="entry name" value="CONDENSIN COMPLEX SUBUNIT 3-RELATED"/>
    <property type="match status" value="1"/>
</dbReference>
<evidence type="ECO:0000313" key="9">
    <source>
        <dbReference type="EMBL" id="KAJ8910833.1"/>
    </source>
</evidence>
<dbReference type="SUPFAM" id="SSF48371">
    <property type="entry name" value="ARM repeat"/>
    <property type="match status" value="1"/>
</dbReference>
<evidence type="ECO:0000256" key="5">
    <source>
        <dbReference type="ARBA" id="ARBA00022776"/>
    </source>
</evidence>
<feature type="domain" description="Nuclear condensin complex subunit 3 C-terminal" evidence="8">
    <location>
        <begin position="560"/>
        <end position="845"/>
    </location>
</feature>
<keyword evidence="7" id="KW-0131">Cell cycle</keyword>
<dbReference type="GO" id="GO:0005737">
    <property type="term" value="C:cytoplasm"/>
    <property type="evidence" value="ECO:0007669"/>
    <property type="project" value="TreeGrafter"/>
</dbReference>
<keyword evidence="3" id="KW-0158">Chromosome</keyword>
<keyword evidence="4" id="KW-0132">Cell division</keyword>
<keyword evidence="10" id="KW-1185">Reference proteome</keyword>
<proteinExistence type="inferred from homology"/>
<evidence type="ECO:0000256" key="3">
    <source>
        <dbReference type="ARBA" id="ARBA00022454"/>
    </source>
</evidence>
<dbReference type="GO" id="GO:0007076">
    <property type="term" value="P:mitotic chromosome condensation"/>
    <property type="evidence" value="ECO:0007669"/>
    <property type="project" value="InterPro"/>
</dbReference>
<dbReference type="GO" id="GO:0051301">
    <property type="term" value="P:cell division"/>
    <property type="evidence" value="ECO:0007669"/>
    <property type="project" value="UniProtKB-KW"/>
</dbReference>
<dbReference type="GO" id="GO:0000796">
    <property type="term" value="C:condensin complex"/>
    <property type="evidence" value="ECO:0007669"/>
    <property type="project" value="InterPro"/>
</dbReference>
<comment type="caution">
    <text evidence="9">The sequence shown here is derived from an EMBL/GenBank/DDBJ whole genome shotgun (WGS) entry which is preliminary data.</text>
</comment>
<protein>
    <recommendedName>
        <fullName evidence="8">Nuclear condensin complex subunit 3 C-terminal domain-containing protein</fullName>
    </recommendedName>
</protein>
<organism evidence="9 10">
    <name type="scientific">Exocentrus adspersus</name>
    <dbReference type="NCBI Taxonomy" id="1586481"/>
    <lineage>
        <taxon>Eukaryota</taxon>
        <taxon>Metazoa</taxon>
        <taxon>Ecdysozoa</taxon>
        <taxon>Arthropoda</taxon>
        <taxon>Hexapoda</taxon>
        <taxon>Insecta</taxon>
        <taxon>Pterygota</taxon>
        <taxon>Neoptera</taxon>
        <taxon>Endopterygota</taxon>
        <taxon>Coleoptera</taxon>
        <taxon>Polyphaga</taxon>
        <taxon>Cucujiformia</taxon>
        <taxon>Chrysomeloidea</taxon>
        <taxon>Cerambycidae</taxon>
        <taxon>Lamiinae</taxon>
        <taxon>Acanthocinini</taxon>
        <taxon>Exocentrus</taxon>
    </lineage>
</organism>
<sequence length="910" mass="103145">MAVAVNVKKELTEIFNQIQVTAAIHQKNAMILKKIYENSDITLFASVFKKILSILLTTDGGNAFVERTMDFIASFCSILKPEAQPDEVHLDESLDDIEHPLVLEIILYLLEASKLSNDGVRFRSCQLVNKILNQLVGYEVSNTLCDKLEECLSLRLHDPKNVIRQQAVLALHRLQDPSNPQDEIVLQLLRLMNSDSFTKVRLLCIQNIAGRADVVNHIIQRIRDVDINVRLAAYRRLSMVAGMLKIYQKRHILHCGFLDTSDKVRECVTTHLIPKWLDHYEGNILLLMKSVRLDADEKDVEKTGILFEYILGTIFKTKPLKELREVLNLSDTKLLPIEKLNWENCCYWRTYVQFLSENEELEDELQEVLPELVIFSRYVKDRSPGTIPVPKKRDGTVEFLEKQFILQQFFLIIKTYDFAEVTNRQCLNSLVCNILEKVDLMSNVVEVVVGCLENSIPEINSRCQFVSEIISEIMFPMDAEAAQIKEKEMEFELAKLMVKINCLLEEQNIAVKEENYIEAERIKKELTKVNAEYKQMKNPLDVVPRQVQKRNDIPTIIKYLDVAAGLLLSPQITQLNATLKTLKNDIIQELLIHDNDNVRAKALRCYALCCIVDRDCASIGIHIFAAPIFAYQNGEECDTQTLITCIAATVDLLRIYGPQLMAAPDDNVLSESMGEAHERVFAGGTSLTDLIQGLVDLMDDEQYEIRDKATWGLCQLILSDRIHSPSLVSRLVLKWCNPISENGDTERITQVIGFTLERIPMMPDSAEQLEQAVLATVKALAFAPKISPLADVNIDNIANFLIALCKTSPKGVQIQSNLAAKICFEISDNPKSNLNLTLSKMLLSLDKPVEKLVIRDLLKICDQIQDDVKERQVLNNITKFVASLAEENSELSVVEEGGEDKQLGNTSRTV</sequence>
<reference evidence="9 10" key="1">
    <citation type="journal article" date="2023" name="Insect Mol. Biol.">
        <title>Genome sequencing provides insights into the evolution of gene families encoding plant cell wall-degrading enzymes in longhorned beetles.</title>
        <authorList>
            <person name="Shin N.R."/>
            <person name="Okamura Y."/>
            <person name="Kirsch R."/>
            <person name="Pauchet Y."/>
        </authorList>
    </citation>
    <scope>NUCLEOTIDE SEQUENCE [LARGE SCALE GENOMIC DNA]</scope>
    <source>
        <strain evidence="9">EAD_L_NR</strain>
    </source>
</reference>
<dbReference type="EMBL" id="JANEYG010000239">
    <property type="protein sequence ID" value="KAJ8910833.1"/>
    <property type="molecule type" value="Genomic_DNA"/>
</dbReference>
<dbReference type="PANTHER" id="PTHR14418:SF5">
    <property type="entry name" value="CONDENSIN COMPLEX SUBUNIT 3"/>
    <property type="match status" value="1"/>
</dbReference>
<evidence type="ECO:0000256" key="7">
    <source>
        <dbReference type="ARBA" id="ARBA00023306"/>
    </source>
</evidence>
<dbReference type="InterPro" id="IPR016024">
    <property type="entry name" value="ARM-type_fold"/>
</dbReference>
<evidence type="ECO:0000256" key="2">
    <source>
        <dbReference type="ARBA" id="ARBA00006533"/>
    </source>
</evidence>
<evidence type="ECO:0000256" key="4">
    <source>
        <dbReference type="ARBA" id="ARBA00022618"/>
    </source>
</evidence>
<dbReference type="InterPro" id="IPR025977">
    <property type="entry name" value="Cnd3_C"/>
</dbReference>
<evidence type="ECO:0000259" key="8">
    <source>
        <dbReference type="Pfam" id="PF12719"/>
    </source>
</evidence>
<dbReference type="Pfam" id="PF12719">
    <property type="entry name" value="Cnd3"/>
    <property type="match status" value="1"/>
</dbReference>
<evidence type="ECO:0000313" key="10">
    <source>
        <dbReference type="Proteomes" id="UP001159042"/>
    </source>
</evidence>
<dbReference type="Proteomes" id="UP001159042">
    <property type="component" value="Unassembled WGS sequence"/>
</dbReference>
<evidence type="ECO:0000256" key="1">
    <source>
        <dbReference type="ARBA" id="ARBA00004286"/>
    </source>
</evidence>
<dbReference type="InterPro" id="IPR011989">
    <property type="entry name" value="ARM-like"/>
</dbReference>
<gene>
    <name evidence="9" type="ORF">NQ315_015568</name>
</gene>
<dbReference type="InterPro" id="IPR027165">
    <property type="entry name" value="CND3"/>
</dbReference>
<keyword evidence="6" id="KW-0226">DNA condensation</keyword>
<keyword evidence="5" id="KW-0498">Mitosis</keyword>
<dbReference type="AlphaFoldDB" id="A0AAV8V9Q2"/>
<comment type="subcellular location">
    <subcellularLocation>
        <location evidence="1">Chromosome</location>
    </subcellularLocation>
</comment>